<keyword evidence="7" id="KW-1185">Reference proteome</keyword>
<gene>
    <name evidence="6" type="ORF">RIF29_31885</name>
</gene>
<accession>A0AAN9EHM7</accession>
<dbReference type="InterPro" id="IPR032799">
    <property type="entry name" value="TAXi_C"/>
</dbReference>
<dbReference type="SUPFAM" id="SSF50630">
    <property type="entry name" value="Acid proteases"/>
    <property type="match status" value="1"/>
</dbReference>
<dbReference type="Pfam" id="PF14541">
    <property type="entry name" value="TAXi_C"/>
    <property type="match status" value="1"/>
</dbReference>
<evidence type="ECO:0000259" key="5">
    <source>
        <dbReference type="PROSITE" id="PS51767"/>
    </source>
</evidence>
<dbReference type="InterPro" id="IPR021109">
    <property type="entry name" value="Peptidase_aspartic_dom_sf"/>
</dbReference>
<evidence type="ECO:0000256" key="4">
    <source>
        <dbReference type="ARBA" id="ARBA00022801"/>
    </source>
</evidence>
<evidence type="ECO:0000313" key="6">
    <source>
        <dbReference type="EMBL" id="KAK7257714.1"/>
    </source>
</evidence>
<dbReference type="Proteomes" id="UP001372338">
    <property type="component" value="Unassembled WGS sequence"/>
</dbReference>
<dbReference type="AlphaFoldDB" id="A0AAN9EHM7"/>
<keyword evidence="2" id="KW-0645">Protease</keyword>
<evidence type="ECO:0000313" key="7">
    <source>
        <dbReference type="Proteomes" id="UP001372338"/>
    </source>
</evidence>
<dbReference type="PANTHER" id="PTHR13683:SF375">
    <property type="entry name" value="PEPTIDASE A1 DOMAIN-CONTAINING PROTEIN"/>
    <property type="match status" value="1"/>
</dbReference>
<feature type="domain" description="Peptidase A1" evidence="5">
    <location>
        <begin position="1"/>
        <end position="107"/>
    </location>
</feature>
<keyword evidence="3" id="KW-0732">Signal</keyword>
<comment type="similarity">
    <text evidence="1">Belongs to the peptidase A1 family.</text>
</comment>
<dbReference type="InterPro" id="IPR001461">
    <property type="entry name" value="Aspartic_peptidase_A1"/>
</dbReference>
<keyword evidence="4" id="KW-0378">Hydrolase</keyword>
<sequence length="107" mass="11352">MEGDASEEEVAEFTGAVAIEEGKIGTVIDSGTTLAYLPEEAYNQFDDAIAAAIPSSVHIVTLKGNRCYSTTNSVAVFPQASFNFADGASLVLRPQDYLIKGNAVNLY</sequence>
<comment type="caution">
    <text evidence="6">The sequence shown here is derived from an EMBL/GenBank/DDBJ whole genome shotgun (WGS) entry which is preliminary data.</text>
</comment>
<dbReference type="PROSITE" id="PS51767">
    <property type="entry name" value="PEPTIDASE_A1"/>
    <property type="match status" value="1"/>
</dbReference>
<evidence type="ECO:0000256" key="3">
    <source>
        <dbReference type="ARBA" id="ARBA00022729"/>
    </source>
</evidence>
<protein>
    <recommendedName>
        <fullName evidence="5">Peptidase A1 domain-containing protein</fullName>
    </recommendedName>
</protein>
<dbReference type="PANTHER" id="PTHR13683">
    <property type="entry name" value="ASPARTYL PROTEASES"/>
    <property type="match status" value="1"/>
</dbReference>
<proteinExistence type="inferred from homology"/>
<dbReference type="GO" id="GO:0006508">
    <property type="term" value="P:proteolysis"/>
    <property type="evidence" value="ECO:0007669"/>
    <property type="project" value="UniProtKB-KW"/>
</dbReference>
<name>A0AAN9EHM7_CROPI</name>
<dbReference type="Gene3D" id="2.40.70.10">
    <property type="entry name" value="Acid Proteases"/>
    <property type="match status" value="1"/>
</dbReference>
<reference evidence="6 7" key="1">
    <citation type="submission" date="2024-01" db="EMBL/GenBank/DDBJ databases">
        <title>The genomes of 5 underutilized Papilionoideae crops provide insights into root nodulation and disease resistanc.</title>
        <authorList>
            <person name="Yuan L."/>
        </authorList>
    </citation>
    <scope>NUCLEOTIDE SEQUENCE [LARGE SCALE GENOMIC DNA]</scope>
    <source>
        <strain evidence="6">ZHUSHIDOU_FW_LH</strain>
        <tissue evidence="6">Leaf</tissue>
    </source>
</reference>
<dbReference type="InterPro" id="IPR033121">
    <property type="entry name" value="PEPTIDASE_A1"/>
</dbReference>
<dbReference type="GO" id="GO:0004190">
    <property type="term" value="F:aspartic-type endopeptidase activity"/>
    <property type="evidence" value="ECO:0007669"/>
    <property type="project" value="InterPro"/>
</dbReference>
<dbReference type="EMBL" id="JAYWIO010000006">
    <property type="protein sequence ID" value="KAK7257714.1"/>
    <property type="molecule type" value="Genomic_DNA"/>
</dbReference>
<organism evidence="6 7">
    <name type="scientific">Crotalaria pallida</name>
    <name type="common">Smooth rattlebox</name>
    <name type="synonym">Crotalaria striata</name>
    <dbReference type="NCBI Taxonomy" id="3830"/>
    <lineage>
        <taxon>Eukaryota</taxon>
        <taxon>Viridiplantae</taxon>
        <taxon>Streptophyta</taxon>
        <taxon>Embryophyta</taxon>
        <taxon>Tracheophyta</taxon>
        <taxon>Spermatophyta</taxon>
        <taxon>Magnoliopsida</taxon>
        <taxon>eudicotyledons</taxon>
        <taxon>Gunneridae</taxon>
        <taxon>Pentapetalae</taxon>
        <taxon>rosids</taxon>
        <taxon>fabids</taxon>
        <taxon>Fabales</taxon>
        <taxon>Fabaceae</taxon>
        <taxon>Papilionoideae</taxon>
        <taxon>50 kb inversion clade</taxon>
        <taxon>genistoids sensu lato</taxon>
        <taxon>core genistoids</taxon>
        <taxon>Crotalarieae</taxon>
        <taxon>Crotalaria</taxon>
    </lineage>
</organism>
<evidence type="ECO:0000256" key="1">
    <source>
        <dbReference type="ARBA" id="ARBA00007447"/>
    </source>
</evidence>
<evidence type="ECO:0000256" key="2">
    <source>
        <dbReference type="ARBA" id="ARBA00022670"/>
    </source>
</evidence>